<dbReference type="InterPro" id="IPR036282">
    <property type="entry name" value="Glutathione-S-Trfase_C_sf"/>
</dbReference>
<dbReference type="PANTHER" id="PTHR14392">
    <property type="entry name" value="NIBAN FAMILY MEMBER"/>
    <property type="match status" value="1"/>
</dbReference>
<protein>
    <submittedName>
        <fullName evidence="6">Glutathione S-transferase, putative</fullName>
    </submittedName>
</protein>
<feature type="coiled-coil region" evidence="1">
    <location>
        <begin position="613"/>
        <end position="696"/>
    </location>
</feature>
<dbReference type="InterPro" id="IPR001849">
    <property type="entry name" value="PH_domain"/>
</dbReference>
<dbReference type="SUPFAM" id="SSF52833">
    <property type="entry name" value="Thioredoxin-like"/>
    <property type="match status" value="1"/>
</dbReference>
<dbReference type="Gene3D" id="2.30.29.30">
    <property type="entry name" value="Pleckstrin-homology domain (PH domain)/Phosphotyrosine-binding domain (PTB)"/>
    <property type="match status" value="1"/>
</dbReference>
<dbReference type="VEuPathDB" id="TriTrypDB:BSAL_57235"/>
<evidence type="ECO:0000313" key="7">
    <source>
        <dbReference type="Proteomes" id="UP000051952"/>
    </source>
</evidence>
<reference evidence="7" key="1">
    <citation type="submission" date="2015-09" db="EMBL/GenBank/DDBJ databases">
        <authorList>
            <consortium name="Pathogen Informatics"/>
        </authorList>
    </citation>
    <scope>NUCLEOTIDE SEQUENCE [LARGE SCALE GENOMIC DNA]</scope>
    <source>
        <strain evidence="7">Lake Konstanz</strain>
    </source>
</reference>
<feature type="domain" description="PH" evidence="3">
    <location>
        <begin position="64"/>
        <end position="189"/>
    </location>
</feature>
<dbReference type="InterPro" id="IPR011993">
    <property type="entry name" value="PH-like_dom_sf"/>
</dbReference>
<feature type="domain" description="GST C-terminal" evidence="5">
    <location>
        <begin position="974"/>
        <end position="1094"/>
    </location>
</feature>
<dbReference type="Proteomes" id="UP000051952">
    <property type="component" value="Unassembled WGS sequence"/>
</dbReference>
<evidence type="ECO:0000259" key="3">
    <source>
        <dbReference type="PROSITE" id="PS50003"/>
    </source>
</evidence>
<keyword evidence="1" id="KW-0175">Coiled coil</keyword>
<dbReference type="SUPFAM" id="SSF50729">
    <property type="entry name" value="PH domain-like"/>
    <property type="match status" value="1"/>
</dbReference>
<dbReference type="PANTHER" id="PTHR14392:SF8">
    <property type="entry name" value="PH DOMAIN-CONTAINING PROTEIN DDB_G0267786"/>
    <property type="match status" value="1"/>
</dbReference>
<dbReference type="InterPro" id="IPR004045">
    <property type="entry name" value="Glutathione_S-Trfase_N"/>
</dbReference>
<evidence type="ECO:0000256" key="1">
    <source>
        <dbReference type="SAM" id="Coils"/>
    </source>
</evidence>
<dbReference type="SUPFAM" id="SSF47616">
    <property type="entry name" value="GST C-terminal domain-like"/>
    <property type="match status" value="1"/>
</dbReference>
<gene>
    <name evidence="6" type="ORF">BSAL_57235</name>
</gene>
<dbReference type="PROSITE" id="PS50404">
    <property type="entry name" value="GST_NTER"/>
    <property type="match status" value="1"/>
</dbReference>
<dbReference type="PROSITE" id="PS50003">
    <property type="entry name" value="PH_DOMAIN"/>
    <property type="match status" value="1"/>
</dbReference>
<accession>A0A0S4IPA2</accession>
<proteinExistence type="predicted"/>
<dbReference type="InterPro" id="IPR004046">
    <property type="entry name" value="GST_C"/>
</dbReference>
<feature type="region of interest" description="Disordered" evidence="2">
    <location>
        <begin position="565"/>
        <end position="613"/>
    </location>
</feature>
<dbReference type="CDD" id="cd23949">
    <property type="entry name" value="Niban-like"/>
    <property type="match status" value="1"/>
</dbReference>
<dbReference type="EMBL" id="CYKH01000209">
    <property type="protein sequence ID" value="CUE90095.1"/>
    <property type="molecule type" value="Genomic_DNA"/>
</dbReference>
<dbReference type="SMART" id="SM00233">
    <property type="entry name" value="PH"/>
    <property type="match status" value="1"/>
</dbReference>
<sequence length="1094" mass="118019">MGANLSAELDEARDITTQFLKIFAIEYTKMYLVALMKSAKKTLAKEAAGPQWSLLKCLKAPAAPVLKAGTVKKLSKYLKKWNVRYAVCKGDHLIDYYETEEKYNAGAKPLGTINMSNKNLHRDANDTVLNRIIALAEKCGVNVDEMPKPERYPDFTLEIYHEQKGPIYIECPGEEEWKQWCDLFERCRWQAPRLNLYEDKAHLFAFPKALWRTRWEVGMWGWWSGGGGEQSQLVDAINNKIADVVLYNLDRKLTQSWTVRQKIRNKFISTVDGIVSTAVGPAWKAAYSAVEAARPEAEPKIKEGMQPIVDAQKKIQDEICKMVEAGSKDFITEKVLPHLSPLLDIVFSPVVDGFKLVIRAFDVALERGREKYEVREDRHYMVSHHGYNSEFWDAERKIWDLYEPLWALRLVFEDIYPWSITGKARRRLRKTFDNALFTFETILEDGKESGKTWEQAADETRARLARDCRTGILRVLGIILFGVVENFFEKLVIRPARKLVKPLSDSIPAAIKDFVDPDDMLEELLYTILRRTCGMVFEPYTSRIDLGVADNIANDAPVVTRSAAVEDAPAPAAQTAAPAETHEEEHHAAAATSSDETAAAKKAEEDAAAAKAAEEAAAAARAAEDAAAAAKRAEEDAAAAKKAEEDAAGAKKAEEEAAAAEAAAAARAAEEAAAAAKKAEEDAAAARAAEEEAAAKAVNDAAVAKAHEEEAAAAAAARVAEEAAVASAAIAAAAARAAEEEEAAAAVAKAAEEEAAAAAEAAHAAELEAIAIAAAAKLAEMEGIAIARAEEEAAIAASVAAQTAEAEAAAALAEAEAIEKEAALVAEQAAREEANATAAAHAAEAAEREAGAAAEHAEAVEAAANAQDGNDVVEREAVNDTHAASMTEDASEGIELVYFQLQGRAHATRLVLEIGGVPFKDTRLSFQEYGALIGTGTFPLDTLPILKVEGQVVSNQSLAILRFAAELAELQLSEPEDILIGEGVLATAVDLAELFGTWFGAKGDDDKKRFATEIVETGFSFYAKHIEELLAGRSHNEVFVAQTISFVDVFLYSIVSFLQQTAASISAKLPTEALPKLVALVDAVAALPAVQSHK</sequence>
<evidence type="ECO:0000313" key="6">
    <source>
        <dbReference type="EMBL" id="CUE90095.1"/>
    </source>
</evidence>
<evidence type="ECO:0000259" key="5">
    <source>
        <dbReference type="PROSITE" id="PS50405"/>
    </source>
</evidence>
<feature type="coiled-coil region" evidence="1">
    <location>
        <begin position="734"/>
        <end position="768"/>
    </location>
</feature>
<evidence type="ECO:0000259" key="4">
    <source>
        <dbReference type="PROSITE" id="PS50404"/>
    </source>
</evidence>
<dbReference type="InterPro" id="IPR036249">
    <property type="entry name" value="Thioredoxin-like_sf"/>
</dbReference>
<dbReference type="InterPro" id="IPR010987">
    <property type="entry name" value="Glutathione-S-Trfase_C-like"/>
</dbReference>
<feature type="coiled-coil region" evidence="1">
    <location>
        <begin position="801"/>
        <end position="863"/>
    </location>
</feature>
<dbReference type="Gene3D" id="1.20.1050.10">
    <property type="match status" value="1"/>
</dbReference>
<evidence type="ECO:0000256" key="2">
    <source>
        <dbReference type="SAM" id="MobiDB-lite"/>
    </source>
</evidence>
<dbReference type="Pfam" id="PF14497">
    <property type="entry name" value="GST_C_3"/>
    <property type="match status" value="1"/>
</dbReference>
<organism evidence="6 7">
    <name type="scientific">Bodo saltans</name>
    <name type="common">Flagellated protozoan</name>
    <dbReference type="NCBI Taxonomy" id="75058"/>
    <lineage>
        <taxon>Eukaryota</taxon>
        <taxon>Discoba</taxon>
        <taxon>Euglenozoa</taxon>
        <taxon>Kinetoplastea</taxon>
        <taxon>Metakinetoplastina</taxon>
        <taxon>Eubodonida</taxon>
        <taxon>Bodonidae</taxon>
        <taxon>Bodo</taxon>
    </lineage>
</organism>
<feature type="domain" description="GST N-terminal" evidence="4">
    <location>
        <begin position="892"/>
        <end position="972"/>
    </location>
</feature>
<dbReference type="OrthoDB" id="9010513at2759"/>
<keyword evidence="6" id="KW-0808">Transferase</keyword>
<dbReference type="Gene3D" id="3.40.30.10">
    <property type="entry name" value="Glutaredoxin"/>
    <property type="match status" value="1"/>
</dbReference>
<keyword evidence="7" id="KW-1185">Reference proteome</keyword>
<feature type="compositionally biased region" description="Low complexity" evidence="2">
    <location>
        <begin position="565"/>
        <end position="579"/>
    </location>
</feature>
<dbReference type="CDD" id="cd03039">
    <property type="entry name" value="GST_N_Sigma_like"/>
    <property type="match status" value="1"/>
</dbReference>
<dbReference type="GO" id="GO:0016740">
    <property type="term" value="F:transferase activity"/>
    <property type="evidence" value="ECO:0007669"/>
    <property type="project" value="UniProtKB-KW"/>
</dbReference>
<dbReference type="PROSITE" id="PS50405">
    <property type="entry name" value="GST_CTER"/>
    <property type="match status" value="1"/>
</dbReference>
<name>A0A0S4IPA2_BODSA</name>
<dbReference type="AlphaFoldDB" id="A0A0S4IPA2"/>
<dbReference type="InterPro" id="IPR026088">
    <property type="entry name" value="Niban-like"/>
</dbReference>
<dbReference type="OMA" id="VARVHEC"/>